<feature type="repeat" description="ANK" evidence="7">
    <location>
        <begin position="345"/>
        <end position="366"/>
    </location>
</feature>
<dbReference type="Proteomes" id="UP001234787">
    <property type="component" value="Unassembled WGS sequence"/>
</dbReference>
<dbReference type="SUPFAM" id="SSF48403">
    <property type="entry name" value="Ankyrin repeat"/>
    <property type="match status" value="1"/>
</dbReference>
<dbReference type="EMBL" id="BSEH01000095">
    <property type="protein sequence ID" value="GLJ57285.1"/>
    <property type="molecule type" value="Genomic_DNA"/>
</dbReference>
<evidence type="ECO:0000256" key="9">
    <source>
        <dbReference type="SAM" id="Phobius"/>
    </source>
</evidence>
<dbReference type="PROSITE" id="PS50088">
    <property type="entry name" value="ANK_REPEAT"/>
    <property type="match status" value="3"/>
</dbReference>
<keyword evidence="2 9" id="KW-0812">Transmembrane</keyword>
<evidence type="ECO:0000256" key="7">
    <source>
        <dbReference type="PROSITE-ProRule" id="PRU00023"/>
    </source>
</evidence>
<evidence type="ECO:0000256" key="3">
    <source>
        <dbReference type="ARBA" id="ARBA00022737"/>
    </source>
</evidence>
<dbReference type="PANTHER" id="PTHR24186:SF50">
    <property type="entry name" value="ANKYRIN REPEAT-CONTAINING PROTEIN ITN1-LIKE ISOFORM X1"/>
    <property type="match status" value="1"/>
</dbReference>
<feature type="domain" description="PGG" evidence="10">
    <location>
        <begin position="434"/>
        <end position="566"/>
    </location>
</feature>
<evidence type="ECO:0000256" key="4">
    <source>
        <dbReference type="ARBA" id="ARBA00022989"/>
    </source>
</evidence>
<dbReference type="InterPro" id="IPR036770">
    <property type="entry name" value="Ankyrin_rpt-contain_sf"/>
</dbReference>
<feature type="transmembrane region" description="Helical" evidence="9">
    <location>
        <begin position="539"/>
        <end position="563"/>
    </location>
</feature>
<evidence type="ECO:0000256" key="6">
    <source>
        <dbReference type="ARBA" id="ARBA00023136"/>
    </source>
</evidence>
<protein>
    <recommendedName>
        <fullName evidence="10">PGG domain-containing protein</fullName>
    </recommendedName>
</protein>
<dbReference type="Gene3D" id="1.25.40.20">
    <property type="entry name" value="Ankyrin repeat-containing domain"/>
    <property type="match status" value="3"/>
</dbReference>
<evidence type="ECO:0000313" key="13">
    <source>
        <dbReference type="Proteomes" id="UP001234787"/>
    </source>
</evidence>
<accession>A0AAD3NR96</accession>
<sequence>MATEGQQLGGRIDPDAFKAAVTRLRIDQQLSSQLKAALNNITPGGENTLLHLAASVGNLHFIQQLLQLNRQLLKETDPEVKPLLVNATNAEKDTALHLAAQGGFSNVVKILLQQPESGVDLRNKLDETALFKAYESGNLETVKAIFDASPSSLLESTVHKRNCLSVAVNRGDSDLVDHILNLSDAKQLIQRKDELGNTALHIAVERNYVHIIKKLIKFEAELCYWVNDSQETPICVAAKLGHLEAVQELINERPDAVEIRNSCGMNVLHLAALVRQVRIVDYLNEEVGLSYLVNKGLDKPPHEEPLRSGGKTDPAEKKDPKDEPVKSGGNTDAGEMKSPFSRISEGDTPLHIAAKKKDLNMVKSLLCIAGINKFAVNKAGLTAFDIVRENTHYHESDKIISVLASYPSNRKPFLYSAPKVSAEKHEVAVEMVDKTYEDRRNTELVVAVLLATMSFTAAFTAPGSFMTDDGNGNGDSKGSGISPAPAPGTGSDKSLGSPILLPLASFKVFLIFDCVAFFLSLLVVLMWQMSTPITTGNKVLFLCITNLLVCATFAFTAYGFMLAVYAMLSNMNPELAWFILGACLIICFCGNFTFFYMAAKFTVKKARFNHLNGLLPFLSDRLGEYVWIKLERWGLLDLVRRSKTKWLAILYYHSNENDK</sequence>
<dbReference type="AlphaFoldDB" id="A0AAD3NR96"/>
<dbReference type="PROSITE" id="PS50297">
    <property type="entry name" value="ANK_REP_REGION"/>
    <property type="match status" value="3"/>
</dbReference>
<feature type="transmembrane region" description="Helical" evidence="9">
    <location>
        <begin position="575"/>
        <end position="599"/>
    </location>
</feature>
<keyword evidence="3" id="KW-0677">Repeat</keyword>
<keyword evidence="13" id="KW-1185">Reference proteome</keyword>
<dbReference type="PANTHER" id="PTHR24186">
    <property type="entry name" value="PROTEIN PHOSPHATASE 1 REGULATORY SUBUNIT"/>
    <property type="match status" value="1"/>
</dbReference>
<evidence type="ECO:0000256" key="1">
    <source>
        <dbReference type="ARBA" id="ARBA00004141"/>
    </source>
</evidence>
<feature type="transmembrane region" description="Helical" evidence="9">
    <location>
        <begin position="508"/>
        <end position="527"/>
    </location>
</feature>
<evidence type="ECO:0000259" key="10">
    <source>
        <dbReference type="Pfam" id="PF13962"/>
    </source>
</evidence>
<keyword evidence="4 9" id="KW-1133">Transmembrane helix</keyword>
<name>A0AAD3NR96_CRYJA</name>
<comment type="subcellular location">
    <subcellularLocation>
        <location evidence="1">Membrane</location>
        <topology evidence="1">Multi-pass membrane protein</topology>
    </subcellularLocation>
</comment>
<evidence type="ECO:0000256" key="2">
    <source>
        <dbReference type="ARBA" id="ARBA00022692"/>
    </source>
</evidence>
<dbReference type="EMBL" id="BSEH01000095">
    <property type="protein sequence ID" value="GLJ57283.1"/>
    <property type="molecule type" value="Genomic_DNA"/>
</dbReference>
<reference evidence="12" key="1">
    <citation type="submission" date="2022-12" db="EMBL/GenBank/DDBJ databases">
        <title>Chromosome-Level Genome Assembly of Japanese Cedar (Cryptomeriajaponica D. Don).</title>
        <authorList>
            <person name="Fujino T."/>
            <person name="Yamaguchi K."/>
            <person name="Yokoyama T."/>
            <person name="Hamanaka T."/>
            <person name="Harazono Y."/>
            <person name="Kamada H."/>
            <person name="Kobayashi W."/>
            <person name="Ujino-Ihara T."/>
            <person name="Uchiyama K."/>
            <person name="Matsumoto A."/>
            <person name="Izuno A."/>
            <person name="Tsumura Y."/>
            <person name="Toyoda A."/>
            <person name="Shigenobu S."/>
            <person name="Moriguchi Y."/>
            <person name="Ueno S."/>
            <person name="Kasahara M."/>
        </authorList>
    </citation>
    <scope>NUCLEOTIDE SEQUENCE</scope>
</reference>
<dbReference type="Pfam" id="PF13962">
    <property type="entry name" value="PGG"/>
    <property type="match status" value="1"/>
</dbReference>
<comment type="caution">
    <text evidence="12">The sequence shown here is derived from an EMBL/GenBank/DDBJ whole genome shotgun (WGS) entry which is preliminary data.</text>
</comment>
<evidence type="ECO:0000313" key="11">
    <source>
        <dbReference type="EMBL" id="GLJ57283.1"/>
    </source>
</evidence>
<evidence type="ECO:0000256" key="8">
    <source>
        <dbReference type="SAM" id="MobiDB-lite"/>
    </source>
</evidence>
<evidence type="ECO:0000313" key="12">
    <source>
        <dbReference type="EMBL" id="GLJ57285.1"/>
    </source>
</evidence>
<feature type="repeat" description="ANK" evidence="7">
    <location>
        <begin position="91"/>
        <end position="113"/>
    </location>
</feature>
<gene>
    <name evidence="11" type="ORF">SUGI_1307920</name>
    <name evidence="12" type="ORF">SUGI_1307940</name>
</gene>
<keyword evidence="6 9" id="KW-0472">Membrane</keyword>
<dbReference type="InterPro" id="IPR002110">
    <property type="entry name" value="Ankyrin_rpt"/>
</dbReference>
<feature type="repeat" description="ANK" evidence="7">
    <location>
        <begin position="195"/>
        <end position="222"/>
    </location>
</feature>
<dbReference type="GO" id="GO:0005886">
    <property type="term" value="C:plasma membrane"/>
    <property type="evidence" value="ECO:0007669"/>
    <property type="project" value="TreeGrafter"/>
</dbReference>
<dbReference type="Pfam" id="PF12796">
    <property type="entry name" value="Ank_2"/>
    <property type="match status" value="2"/>
</dbReference>
<evidence type="ECO:0000256" key="5">
    <source>
        <dbReference type="ARBA" id="ARBA00023043"/>
    </source>
</evidence>
<dbReference type="InterPro" id="IPR026961">
    <property type="entry name" value="PGG_dom"/>
</dbReference>
<keyword evidence="5 7" id="KW-0040">ANK repeat</keyword>
<dbReference type="Pfam" id="PF00023">
    <property type="entry name" value="Ank"/>
    <property type="match status" value="1"/>
</dbReference>
<feature type="compositionally biased region" description="Basic and acidic residues" evidence="8">
    <location>
        <begin position="313"/>
        <end position="325"/>
    </location>
</feature>
<dbReference type="SMART" id="SM00248">
    <property type="entry name" value="ANK"/>
    <property type="match status" value="8"/>
</dbReference>
<feature type="transmembrane region" description="Helical" evidence="9">
    <location>
        <begin position="444"/>
        <end position="465"/>
    </location>
</feature>
<proteinExistence type="predicted"/>
<organism evidence="12 13">
    <name type="scientific">Cryptomeria japonica</name>
    <name type="common">Japanese cedar</name>
    <name type="synonym">Cupressus japonica</name>
    <dbReference type="NCBI Taxonomy" id="3369"/>
    <lineage>
        <taxon>Eukaryota</taxon>
        <taxon>Viridiplantae</taxon>
        <taxon>Streptophyta</taxon>
        <taxon>Embryophyta</taxon>
        <taxon>Tracheophyta</taxon>
        <taxon>Spermatophyta</taxon>
        <taxon>Pinopsida</taxon>
        <taxon>Pinidae</taxon>
        <taxon>Conifers II</taxon>
        <taxon>Cupressales</taxon>
        <taxon>Cupressaceae</taxon>
        <taxon>Cryptomeria</taxon>
    </lineage>
</organism>
<feature type="region of interest" description="Disordered" evidence="8">
    <location>
        <begin position="300"/>
        <end position="344"/>
    </location>
</feature>